<dbReference type="GO" id="GO:0005216">
    <property type="term" value="F:monoatomic ion channel activity"/>
    <property type="evidence" value="ECO:0007669"/>
    <property type="project" value="InterPro"/>
</dbReference>
<evidence type="ECO:0000256" key="8">
    <source>
        <dbReference type="SAM" id="Phobius"/>
    </source>
</evidence>
<evidence type="ECO:0000313" key="12">
    <source>
        <dbReference type="Proteomes" id="UP001152797"/>
    </source>
</evidence>
<reference evidence="11 12" key="2">
    <citation type="submission" date="2024-05" db="EMBL/GenBank/DDBJ databases">
        <authorList>
            <person name="Chen Y."/>
            <person name="Shah S."/>
            <person name="Dougan E. K."/>
            <person name="Thang M."/>
            <person name="Chan C."/>
        </authorList>
    </citation>
    <scope>NUCLEOTIDE SEQUENCE [LARGE SCALE GENOMIC DNA]</scope>
</reference>
<dbReference type="SUPFAM" id="SSF81324">
    <property type="entry name" value="Voltage-gated potassium channels"/>
    <property type="match status" value="1"/>
</dbReference>
<keyword evidence="11" id="KW-0418">Kinase</keyword>
<feature type="domain" description="Major facilitator superfamily (MFS) profile" evidence="9">
    <location>
        <begin position="521"/>
        <end position="962"/>
    </location>
</feature>
<dbReference type="PANTHER" id="PTHR23505:SF52">
    <property type="entry name" value="MAJOR FACILITATOR SUPERFAMILY PROTEIN"/>
    <property type="match status" value="1"/>
</dbReference>
<dbReference type="InterPro" id="IPR011701">
    <property type="entry name" value="MFS"/>
</dbReference>
<proteinExistence type="inferred from homology"/>
<dbReference type="EMBL" id="CAMXCT020001913">
    <property type="protein sequence ID" value="CAL1147510.1"/>
    <property type="molecule type" value="Genomic_DNA"/>
</dbReference>
<feature type="transmembrane region" description="Helical" evidence="8">
    <location>
        <begin position="371"/>
        <end position="398"/>
    </location>
</feature>
<evidence type="ECO:0000256" key="1">
    <source>
        <dbReference type="ARBA" id="ARBA00004141"/>
    </source>
</evidence>
<dbReference type="Pfam" id="PF00520">
    <property type="entry name" value="Ion_trans"/>
    <property type="match status" value="1"/>
</dbReference>
<feature type="transmembrane region" description="Helical" evidence="8">
    <location>
        <begin position="588"/>
        <end position="607"/>
    </location>
</feature>
<organism evidence="10">
    <name type="scientific">Cladocopium goreaui</name>
    <dbReference type="NCBI Taxonomy" id="2562237"/>
    <lineage>
        <taxon>Eukaryota</taxon>
        <taxon>Sar</taxon>
        <taxon>Alveolata</taxon>
        <taxon>Dinophyceae</taxon>
        <taxon>Suessiales</taxon>
        <taxon>Symbiodiniaceae</taxon>
        <taxon>Cladocopium</taxon>
    </lineage>
</organism>
<feature type="transmembrane region" description="Helical" evidence="8">
    <location>
        <begin position="818"/>
        <end position="837"/>
    </location>
</feature>
<dbReference type="EMBL" id="CAMXCT010001913">
    <property type="protein sequence ID" value="CAI3994135.1"/>
    <property type="molecule type" value="Genomic_DNA"/>
</dbReference>
<feature type="transmembrane region" description="Helical" evidence="8">
    <location>
        <begin position="688"/>
        <end position="708"/>
    </location>
</feature>
<evidence type="ECO:0000256" key="4">
    <source>
        <dbReference type="ARBA" id="ARBA00022989"/>
    </source>
</evidence>
<comment type="subcellular location">
    <subcellularLocation>
        <location evidence="1">Membrane</location>
        <topology evidence="1">Multi-pass membrane protein</topology>
    </subcellularLocation>
</comment>
<feature type="compositionally biased region" description="Low complexity" evidence="7">
    <location>
        <begin position="62"/>
        <end position="81"/>
    </location>
</feature>
<comment type="caution">
    <text evidence="10">The sequence shown here is derived from an EMBL/GenBank/DDBJ whole genome shotgun (WGS) entry which is preliminary data.</text>
</comment>
<dbReference type="PANTHER" id="PTHR23505">
    <property type="entry name" value="SPINSTER"/>
    <property type="match status" value="1"/>
</dbReference>
<protein>
    <submittedName>
        <fullName evidence="11">Phosphoglycerate kinase</fullName>
    </submittedName>
</protein>
<comment type="similarity">
    <text evidence="6">Belongs to the major facilitator superfamily. Spinster (TC 2.A.1.49) family.</text>
</comment>
<name>A0A9P1CMI2_9DINO</name>
<dbReference type="InterPro" id="IPR020846">
    <property type="entry name" value="MFS_dom"/>
</dbReference>
<dbReference type="OrthoDB" id="440755at2759"/>
<evidence type="ECO:0000259" key="9">
    <source>
        <dbReference type="PROSITE" id="PS50850"/>
    </source>
</evidence>
<evidence type="ECO:0000256" key="3">
    <source>
        <dbReference type="ARBA" id="ARBA00022692"/>
    </source>
</evidence>
<feature type="transmembrane region" description="Helical" evidence="8">
    <location>
        <begin position="554"/>
        <end position="576"/>
    </location>
</feature>
<feature type="transmembrane region" description="Helical" evidence="8">
    <location>
        <begin position="935"/>
        <end position="958"/>
    </location>
</feature>
<evidence type="ECO:0000313" key="10">
    <source>
        <dbReference type="EMBL" id="CAI3994135.1"/>
    </source>
</evidence>
<dbReference type="GO" id="GO:0016301">
    <property type="term" value="F:kinase activity"/>
    <property type="evidence" value="ECO:0007669"/>
    <property type="project" value="UniProtKB-KW"/>
</dbReference>
<dbReference type="SUPFAM" id="SSF103473">
    <property type="entry name" value="MFS general substrate transporter"/>
    <property type="match status" value="1"/>
</dbReference>
<evidence type="ECO:0000313" key="11">
    <source>
        <dbReference type="EMBL" id="CAL4781447.1"/>
    </source>
</evidence>
<dbReference type="PROSITE" id="PS50850">
    <property type="entry name" value="MFS"/>
    <property type="match status" value="1"/>
</dbReference>
<keyword evidence="12" id="KW-1185">Reference proteome</keyword>
<dbReference type="AlphaFoldDB" id="A0A9P1CMI2"/>
<keyword evidence="5 8" id="KW-0472">Membrane</keyword>
<dbReference type="Gene3D" id="1.20.120.350">
    <property type="entry name" value="Voltage-gated potassium channels. Chain C"/>
    <property type="match status" value="1"/>
</dbReference>
<accession>A0A9P1CMI2</accession>
<feature type="transmembrane region" description="Helical" evidence="8">
    <location>
        <begin position="521"/>
        <end position="542"/>
    </location>
</feature>
<feature type="transmembrane region" description="Helical" evidence="8">
    <location>
        <begin position="647"/>
        <end position="667"/>
    </location>
</feature>
<gene>
    <name evidence="10" type="ORF">C1SCF055_LOCUS20808</name>
</gene>
<keyword evidence="11" id="KW-0808">Transferase</keyword>
<sequence length="974" mass="107549">MPPSSPEQRSPEPGGRFSWRGPMPSKSPTTTARSPKPALRSASSVSRSPKSPNIRASNMSLASGESVGGRASRASRSSADSEQQRHRASEEAYVGRLSQEHPEPDPFLEAFEYFKEQQRRLDVESSITPEQVEEETRFGCLLSAEEIDQLVEEDAIRRRIQSTILMDIFFGLVIVANGAMMGLTTQGVVDESSDEAQIFELVCMAIFTVEFLLHWLAERCSGSHGCCGSLCRIMKDGWIQFDVLCVIMSWLDFFLTFVFNIGAGTSTFAVLRVVRLMRLLRLVRLLRILQQLWLLLSSMIASMRVLFWAIAMLAAICYIFGILVFTLSQNGSDPLMAAQWGGVLESMFSLAEIATYNGMEIIRKRTEGSDVLLFLPVLFIFMAITSMGIMNLIIGVLLTAVLERGNQVAQVQHFWLTLFHPKVTPRSVPPMAPGSAETPLPRVSTETTEVTETSNGFNRIREALPGPGYFSFHTASSTSTVNLEEPQIVIYGRALDKIKVSKVERKASLRDDKDREPSNTVLFWLCSTIALKGVATQLIFACQKALQENLDFQLSHFAALTTVQMILTNLAGPFWAALADRGTLEKKTILIVGCLGEGISATCFAFVPNFTMMMVVRAFSGFFLAALRPICNGIVADLTSENRRGKVFGRVQGALLCGMFVSDLIAVNMANQSYWLAGANRYLPGWRFLFAAAGVLSMTLALLLRFFLSEPPSVREIRDIRSEVKPASFLTIVGQELCAVIQFLRMPTFLILVFIGIFATIPWSVFGQKIFFFQLCGLKDWQVSILPAANKATAMLGTILGGRMGDCFARLGRFGRPLCAQLALAIAIPVMFLQFYGLPPGEGLFWVYLVLIVIFSIFGFWPQCAANLPILSGIVPAEDSCKVIAWQSAFENCLAHAVGPPMISVLSSAFGYSFGDNPEHSHELNLERARALGKAMAATMCIPWMIAMVAYTCLYWSYPRDMGKLYASLSALLG</sequence>
<dbReference type="InterPro" id="IPR027359">
    <property type="entry name" value="Volt_channel_dom_sf"/>
</dbReference>
<dbReference type="InterPro" id="IPR036259">
    <property type="entry name" value="MFS_trans_sf"/>
</dbReference>
<evidence type="ECO:0000256" key="2">
    <source>
        <dbReference type="ARBA" id="ARBA00022448"/>
    </source>
</evidence>
<dbReference type="InterPro" id="IPR005821">
    <property type="entry name" value="Ion_trans_dom"/>
</dbReference>
<dbReference type="Gene3D" id="1.20.1250.20">
    <property type="entry name" value="MFS general substrate transporter like domains"/>
    <property type="match status" value="2"/>
</dbReference>
<feature type="transmembrane region" description="Helical" evidence="8">
    <location>
        <begin position="164"/>
        <end position="184"/>
    </location>
</feature>
<feature type="transmembrane region" description="Helical" evidence="8">
    <location>
        <begin position="843"/>
        <end position="861"/>
    </location>
</feature>
<keyword evidence="4 8" id="KW-1133">Transmembrane helix</keyword>
<keyword evidence="3 8" id="KW-0812">Transmembrane</keyword>
<feature type="compositionally biased region" description="Low complexity" evidence="7">
    <location>
        <begin position="37"/>
        <end position="52"/>
    </location>
</feature>
<dbReference type="Proteomes" id="UP001152797">
    <property type="component" value="Unassembled WGS sequence"/>
</dbReference>
<reference evidence="10" key="1">
    <citation type="submission" date="2022-10" db="EMBL/GenBank/DDBJ databases">
        <authorList>
            <person name="Chen Y."/>
            <person name="Dougan E. K."/>
            <person name="Chan C."/>
            <person name="Rhodes N."/>
            <person name="Thang M."/>
        </authorList>
    </citation>
    <scope>NUCLEOTIDE SEQUENCE</scope>
</reference>
<dbReference type="Pfam" id="PF07690">
    <property type="entry name" value="MFS_1"/>
    <property type="match status" value="1"/>
</dbReference>
<feature type="region of interest" description="Disordered" evidence="7">
    <location>
        <begin position="1"/>
        <end position="101"/>
    </location>
</feature>
<evidence type="ECO:0000256" key="7">
    <source>
        <dbReference type="SAM" id="MobiDB-lite"/>
    </source>
</evidence>
<dbReference type="InterPro" id="IPR044770">
    <property type="entry name" value="MFS_spinster-like"/>
</dbReference>
<feature type="transmembrane region" description="Helical" evidence="8">
    <location>
        <begin position="749"/>
        <end position="766"/>
    </location>
</feature>
<dbReference type="EMBL" id="CAMXCT030001913">
    <property type="protein sequence ID" value="CAL4781447.1"/>
    <property type="molecule type" value="Genomic_DNA"/>
</dbReference>
<feature type="transmembrane region" description="Helical" evidence="8">
    <location>
        <begin position="305"/>
        <end position="325"/>
    </location>
</feature>
<feature type="compositionally biased region" description="Low complexity" evidence="7">
    <location>
        <begin position="1"/>
        <end position="13"/>
    </location>
</feature>
<dbReference type="GO" id="GO:0016020">
    <property type="term" value="C:membrane"/>
    <property type="evidence" value="ECO:0007669"/>
    <property type="project" value="UniProtKB-SubCell"/>
</dbReference>
<dbReference type="Gene3D" id="1.10.287.70">
    <property type="match status" value="1"/>
</dbReference>
<feature type="transmembrane region" description="Helical" evidence="8">
    <location>
        <begin position="614"/>
        <end position="635"/>
    </location>
</feature>
<evidence type="ECO:0000256" key="6">
    <source>
        <dbReference type="ARBA" id="ARBA00024338"/>
    </source>
</evidence>
<keyword evidence="2" id="KW-0813">Transport</keyword>
<evidence type="ECO:0000256" key="5">
    <source>
        <dbReference type="ARBA" id="ARBA00023136"/>
    </source>
</evidence>